<evidence type="ECO:0000256" key="1">
    <source>
        <dbReference type="SAM" id="MobiDB-lite"/>
    </source>
</evidence>
<evidence type="ECO:0008006" key="4">
    <source>
        <dbReference type="Google" id="ProtNLM"/>
    </source>
</evidence>
<dbReference type="AlphaFoldDB" id="A0A941I589"/>
<feature type="region of interest" description="Disordered" evidence="1">
    <location>
        <begin position="87"/>
        <end position="126"/>
    </location>
</feature>
<dbReference type="RefSeq" id="WP_212686009.1">
    <property type="nucleotide sequence ID" value="NZ_CAXBSD010000001.1"/>
</dbReference>
<sequence length="126" mass="13319">MLSLSMRTGIVLLMLLGLTACERIGLADPAKEAARKESDAKATGSACRHAGRAIEDCYALNPDASRAAVYAGWKEMNDYMRENKIDVVKPEIAPNEPPPPKPEPSAEASESASASASESASAKSKK</sequence>
<accession>A0A941I589</accession>
<dbReference type="EMBL" id="JAGSPN010000001">
    <property type="protein sequence ID" value="MBR7780609.1"/>
    <property type="molecule type" value="Genomic_DNA"/>
</dbReference>
<protein>
    <recommendedName>
        <fullName evidence="4">Lipoprotein</fullName>
    </recommendedName>
</protein>
<proteinExistence type="predicted"/>
<dbReference type="Proteomes" id="UP000680067">
    <property type="component" value="Unassembled WGS sequence"/>
</dbReference>
<reference evidence="2" key="1">
    <citation type="submission" date="2021-04" db="EMBL/GenBank/DDBJ databases">
        <title>novel species isolated from subtropical streams in China.</title>
        <authorList>
            <person name="Lu H."/>
        </authorList>
    </citation>
    <scope>NUCLEOTIDE SEQUENCE</scope>
    <source>
        <strain evidence="2">LFS511W</strain>
    </source>
</reference>
<evidence type="ECO:0000313" key="2">
    <source>
        <dbReference type="EMBL" id="MBR7780609.1"/>
    </source>
</evidence>
<comment type="caution">
    <text evidence="2">The sequence shown here is derived from an EMBL/GenBank/DDBJ whole genome shotgun (WGS) entry which is preliminary data.</text>
</comment>
<feature type="compositionally biased region" description="Low complexity" evidence="1">
    <location>
        <begin position="105"/>
        <end position="126"/>
    </location>
</feature>
<evidence type="ECO:0000313" key="3">
    <source>
        <dbReference type="Proteomes" id="UP000680067"/>
    </source>
</evidence>
<organism evidence="2 3">
    <name type="scientific">Undibacterium luofuense</name>
    <dbReference type="NCBI Taxonomy" id="2828733"/>
    <lineage>
        <taxon>Bacteria</taxon>
        <taxon>Pseudomonadati</taxon>
        <taxon>Pseudomonadota</taxon>
        <taxon>Betaproteobacteria</taxon>
        <taxon>Burkholderiales</taxon>
        <taxon>Oxalobacteraceae</taxon>
        <taxon>Undibacterium</taxon>
    </lineage>
</organism>
<dbReference type="PROSITE" id="PS51257">
    <property type="entry name" value="PROKAR_LIPOPROTEIN"/>
    <property type="match status" value="1"/>
</dbReference>
<name>A0A941I589_9BURK</name>
<keyword evidence="3" id="KW-1185">Reference proteome</keyword>
<gene>
    <name evidence="2" type="ORF">KDM89_00520</name>
</gene>